<feature type="signal peptide" evidence="1">
    <location>
        <begin position="1"/>
        <end position="22"/>
    </location>
</feature>
<name>A0A014PN20_9HYPO</name>
<protein>
    <submittedName>
        <fullName evidence="2">Uncharacterized protein</fullName>
    </submittedName>
</protein>
<reference evidence="2 3" key="1">
    <citation type="submission" date="2014-02" db="EMBL/GenBank/DDBJ databases">
        <title>The genome sequence of the entomopathogenic fungus Metarhizium robertsii ARSEF 2575.</title>
        <authorList>
            <person name="Giuliano Garisto Donzelli B."/>
            <person name="Roe B.A."/>
            <person name="Macmil S.L."/>
            <person name="Krasnoff S.B."/>
            <person name="Gibson D.M."/>
        </authorList>
    </citation>
    <scope>NUCLEOTIDE SEQUENCE [LARGE SCALE GENOMIC DNA]</scope>
    <source>
        <strain evidence="2 3">ARSEF 2575</strain>
    </source>
</reference>
<feature type="chain" id="PRO_5001473090" evidence="1">
    <location>
        <begin position="23"/>
        <end position="93"/>
    </location>
</feature>
<dbReference type="AlphaFoldDB" id="A0A014PN20"/>
<accession>A0A014PN20</accession>
<dbReference type="HOGENOM" id="CLU_2400153_0_0_1"/>
<evidence type="ECO:0000256" key="1">
    <source>
        <dbReference type="SAM" id="SignalP"/>
    </source>
</evidence>
<gene>
    <name evidence="2" type="ORF">X797_008687</name>
</gene>
<dbReference type="Proteomes" id="UP000030151">
    <property type="component" value="Unassembled WGS sequence"/>
</dbReference>
<sequence length="93" mass="9775">MFLFSKLCGVVFLISAAQPAIAADGSPGGPNNHYPGCRGALKGYVTCLDQRSAHQCYEAHYNSVRAACPSDIINTMSPEDDGAIRGIVLEMGG</sequence>
<proteinExistence type="predicted"/>
<organism evidence="2 3">
    <name type="scientific">Metarhizium robertsii</name>
    <dbReference type="NCBI Taxonomy" id="568076"/>
    <lineage>
        <taxon>Eukaryota</taxon>
        <taxon>Fungi</taxon>
        <taxon>Dikarya</taxon>
        <taxon>Ascomycota</taxon>
        <taxon>Pezizomycotina</taxon>
        <taxon>Sordariomycetes</taxon>
        <taxon>Hypocreomycetidae</taxon>
        <taxon>Hypocreales</taxon>
        <taxon>Clavicipitaceae</taxon>
        <taxon>Metarhizium</taxon>
    </lineage>
</organism>
<keyword evidence="1" id="KW-0732">Signal</keyword>
<evidence type="ECO:0000313" key="3">
    <source>
        <dbReference type="Proteomes" id="UP000030151"/>
    </source>
</evidence>
<dbReference type="EMBL" id="JELW01000028">
    <property type="protein sequence ID" value="EXU98297.1"/>
    <property type="molecule type" value="Genomic_DNA"/>
</dbReference>
<comment type="caution">
    <text evidence="2">The sequence shown here is derived from an EMBL/GenBank/DDBJ whole genome shotgun (WGS) entry which is preliminary data.</text>
</comment>
<evidence type="ECO:0000313" key="2">
    <source>
        <dbReference type="EMBL" id="EXU98297.1"/>
    </source>
</evidence>